<dbReference type="PATRIC" id="fig|1188261.3.peg.1210"/>
<dbReference type="InterPro" id="IPR016181">
    <property type="entry name" value="Acyl_CoA_acyltransferase"/>
</dbReference>
<sequence>MASCNKSILDLVEFVERDIPQLVELSTSVGWDYDERELKTVLASGNIFGHKDLEERIVSSAAIIPYGRSLASIGMVIVHEDYRGMGLGEEATKRCIEDVTTDTPIMLIATKEGSPLYKKMGFNSVGYVDKYICDHYMFDHDPLLGSNTTIEEYSGVDMDAIYKLDERAFGATRTRFLKIRMKQAEQIFVAKDDQGAIVGYGLSISGPVHLILGPIVARDFQVASGLIDKLAINHQGKIRIDVPLENNEFMMFLNRRGFVNVNRPPIMVINSDSLPTRNNTLFSIAAQVFG</sequence>
<feature type="domain" description="N-acetyltransferase" evidence="1">
    <location>
        <begin position="9"/>
        <end position="142"/>
    </location>
</feature>
<dbReference type="Gene3D" id="3.40.630.90">
    <property type="match status" value="1"/>
</dbReference>
<dbReference type="GO" id="GO:0016747">
    <property type="term" value="F:acyltransferase activity, transferring groups other than amino-acyl groups"/>
    <property type="evidence" value="ECO:0007669"/>
    <property type="project" value="InterPro"/>
</dbReference>
<dbReference type="PROSITE" id="PS51186">
    <property type="entry name" value="GNAT"/>
    <property type="match status" value="1"/>
</dbReference>
<gene>
    <name evidence="2" type="ORF">A33I_09115</name>
</gene>
<protein>
    <recommendedName>
        <fullName evidence="1">N-acetyltransferase domain-containing protein</fullName>
    </recommendedName>
</protein>
<proteinExistence type="predicted"/>
<dbReference type="InterPro" id="IPR041496">
    <property type="entry name" value="YitH/HolE_GNAT"/>
</dbReference>
<dbReference type="AlphaFoldDB" id="U6SQS8"/>
<dbReference type="PANTHER" id="PTHR47237">
    <property type="entry name" value="SLL0310 PROTEIN"/>
    <property type="match status" value="1"/>
</dbReference>
<name>U6SQS8_9BACI</name>
<dbReference type="PANTHER" id="PTHR47237:SF2">
    <property type="entry name" value="BLL4206 PROTEIN"/>
    <property type="match status" value="1"/>
</dbReference>
<evidence type="ECO:0000313" key="3">
    <source>
        <dbReference type="Proteomes" id="UP000017170"/>
    </source>
</evidence>
<dbReference type="SUPFAM" id="SSF55729">
    <property type="entry name" value="Acyl-CoA N-acyltransferases (Nat)"/>
    <property type="match status" value="1"/>
</dbReference>
<comment type="caution">
    <text evidence="2">The sequence shown here is derived from an EMBL/GenBank/DDBJ whole genome shotgun (WGS) entry which is preliminary data.</text>
</comment>
<dbReference type="CDD" id="cd04301">
    <property type="entry name" value="NAT_SF"/>
    <property type="match status" value="1"/>
</dbReference>
<accession>U6SQS8</accession>
<dbReference type="Pfam" id="PF13673">
    <property type="entry name" value="Acetyltransf_10"/>
    <property type="match status" value="1"/>
</dbReference>
<dbReference type="Proteomes" id="UP000017170">
    <property type="component" value="Unassembled WGS sequence"/>
</dbReference>
<dbReference type="RefSeq" id="WP_022627536.1">
    <property type="nucleotide sequence ID" value="NZ_ATAE01000011.1"/>
</dbReference>
<dbReference type="EMBL" id="ATAE01000011">
    <property type="protein sequence ID" value="ERN53953.1"/>
    <property type="molecule type" value="Genomic_DNA"/>
</dbReference>
<dbReference type="InterPro" id="IPR000182">
    <property type="entry name" value="GNAT_dom"/>
</dbReference>
<dbReference type="Pfam" id="PF18014">
    <property type="entry name" value="Acetyltransf_18"/>
    <property type="match status" value="1"/>
</dbReference>
<evidence type="ECO:0000313" key="2">
    <source>
        <dbReference type="EMBL" id="ERN53953.1"/>
    </source>
</evidence>
<evidence type="ECO:0000259" key="1">
    <source>
        <dbReference type="PROSITE" id="PS51186"/>
    </source>
</evidence>
<reference evidence="2 3" key="1">
    <citation type="journal article" date="2013" name="Genome Announc.">
        <title>Genome Sequence of the Extreme Obligate Alkaliphile Bacillus marmarensis Strain DSM 21297.</title>
        <authorList>
            <person name="Wernick D.G."/>
            <person name="Choi K.Y."/>
            <person name="Tat C.A."/>
            <person name="Lafontaine Rivera J.G."/>
            <person name="Liao J.C."/>
        </authorList>
    </citation>
    <scope>NUCLEOTIDE SEQUENCE [LARGE SCALE GENOMIC DNA]</scope>
    <source>
        <strain evidence="2 3">DSM 21297</strain>
    </source>
</reference>
<dbReference type="InterPro" id="IPR052729">
    <property type="entry name" value="Acyl/Acetyltrans_Enzymes"/>
</dbReference>
<keyword evidence="3" id="KW-1185">Reference proteome</keyword>
<dbReference type="Gene3D" id="3.40.630.30">
    <property type="match status" value="1"/>
</dbReference>
<organism evidence="2 3">
    <name type="scientific">Alkalihalophilus marmarensis DSM 21297</name>
    <dbReference type="NCBI Taxonomy" id="1188261"/>
    <lineage>
        <taxon>Bacteria</taxon>
        <taxon>Bacillati</taxon>
        <taxon>Bacillota</taxon>
        <taxon>Bacilli</taxon>
        <taxon>Bacillales</taxon>
        <taxon>Bacillaceae</taxon>
        <taxon>Alkalihalophilus</taxon>
    </lineage>
</organism>